<evidence type="ECO:0000256" key="3">
    <source>
        <dbReference type="HAMAP-Rule" id="MF_00528"/>
    </source>
</evidence>
<dbReference type="Pfam" id="PF02545">
    <property type="entry name" value="Maf"/>
    <property type="match status" value="1"/>
</dbReference>
<dbReference type="PIRSF" id="PIRSF006305">
    <property type="entry name" value="Maf"/>
    <property type="match status" value="1"/>
</dbReference>
<reference evidence="4 5" key="2">
    <citation type="submission" date="2023-06" db="EMBL/GenBank/DDBJ databases">
        <title>Identification and characterization of horizontal gene transfer across gut microbiota members of farm animals based on homology search.</title>
        <authorList>
            <person name="Schwarzerova J."/>
            <person name="Nykrynova M."/>
            <person name="Jureckova K."/>
            <person name="Cejkova D."/>
            <person name="Rychlik I."/>
        </authorList>
    </citation>
    <scope>NUCLEOTIDE SEQUENCE [LARGE SCALE GENOMIC DNA]</scope>
    <source>
        <strain evidence="4 5">153_Feed</strain>
    </source>
</reference>
<dbReference type="GO" id="GO:0016787">
    <property type="term" value="F:hydrolase activity"/>
    <property type="evidence" value="ECO:0007669"/>
    <property type="project" value="UniProtKB-KW"/>
</dbReference>
<accession>A0ABT7V4J1</accession>
<dbReference type="PANTHER" id="PTHR43213">
    <property type="entry name" value="BIFUNCTIONAL DTTP/UTP PYROPHOSPHATASE/METHYLTRANSFERASE PROTEIN-RELATED"/>
    <property type="match status" value="1"/>
</dbReference>
<dbReference type="PANTHER" id="PTHR43213:SF5">
    <property type="entry name" value="BIFUNCTIONAL DTTP_UTP PYROPHOSPHATASE_METHYLTRANSFERASE PROTEIN-RELATED"/>
    <property type="match status" value="1"/>
</dbReference>
<reference evidence="5" key="1">
    <citation type="submission" date="2023-06" db="EMBL/GenBank/DDBJ databases">
        <title>Identification and characterization of horizontal gene transfer across gut microbiota members of farm animals based on homology search.</title>
        <authorList>
            <person name="Zeman M."/>
            <person name="Kubasova T."/>
            <person name="Jahodarova E."/>
            <person name="Nykrynova M."/>
            <person name="Rychlik I."/>
        </authorList>
    </citation>
    <scope>NUCLEOTIDE SEQUENCE [LARGE SCALE GENOMIC DNA]</scope>
    <source>
        <strain evidence="5">153_Feed</strain>
    </source>
</reference>
<dbReference type="CDD" id="cd00555">
    <property type="entry name" value="Maf"/>
    <property type="match status" value="1"/>
</dbReference>
<keyword evidence="3" id="KW-0546">Nucleotide metabolism</keyword>
<reference evidence="4 5" key="3">
    <citation type="submission" date="2023-06" db="EMBL/GenBank/DDBJ databases">
        <authorList>
            <person name="Zeman M."/>
            <person name="Kubasova T."/>
            <person name="Jahodarova E."/>
            <person name="Nykrynova M."/>
            <person name="Rychlik I."/>
        </authorList>
    </citation>
    <scope>NUCLEOTIDE SEQUENCE [LARGE SCALE GENOMIC DNA]</scope>
    <source>
        <strain evidence="4 5">153_Feed</strain>
    </source>
</reference>
<keyword evidence="2 3" id="KW-0378">Hydrolase</keyword>
<dbReference type="Gene3D" id="3.90.950.10">
    <property type="match status" value="1"/>
</dbReference>
<keyword evidence="3" id="KW-0963">Cytoplasm</keyword>
<evidence type="ECO:0000313" key="4">
    <source>
        <dbReference type="EMBL" id="MDM8270894.1"/>
    </source>
</evidence>
<comment type="similarity">
    <text evidence="3">Belongs to the Maf family. YhdE subfamily.</text>
</comment>
<protein>
    <recommendedName>
        <fullName evidence="3">dTTP/UTP pyrophosphatase</fullName>
        <shortName evidence="3">dTTPase/UTPase</shortName>
        <ecNumber evidence="3">3.6.1.9</ecNumber>
    </recommendedName>
    <alternativeName>
        <fullName evidence="3">Nucleoside triphosphate pyrophosphatase</fullName>
    </alternativeName>
    <alternativeName>
        <fullName evidence="3">Nucleotide pyrophosphatase</fullName>
        <shortName evidence="3">Nucleotide PPase</shortName>
    </alternativeName>
</protein>
<comment type="catalytic activity">
    <reaction evidence="3">
        <text>UTP + H2O = UMP + diphosphate + H(+)</text>
        <dbReference type="Rhea" id="RHEA:29395"/>
        <dbReference type="ChEBI" id="CHEBI:15377"/>
        <dbReference type="ChEBI" id="CHEBI:15378"/>
        <dbReference type="ChEBI" id="CHEBI:33019"/>
        <dbReference type="ChEBI" id="CHEBI:46398"/>
        <dbReference type="ChEBI" id="CHEBI:57865"/>
        <dbReference type="EC" id="3.6.1.9"/>
    </reaction>
</comment>
<evidence type="ECO:0000256" key="1">
    <source>
        <dbReference type="ARBA" id="ARBA00001968"/>
    </source>
</evidence>
<gene>
    <name evidence="4" type="ORF">QUW25_04300</name>
</gene>
<comment type="function">
    <text evidence="3">Nucleoside triphosphate pyrophosphatase that hydrolyzes dTTP and UTP. May have a dual role in cell division arrest and in preventing the incorporation of modified nucleotides into cellular nucleic acids.</text>
</comment>
<comment type="catalytic activity">
    <reaction evidence="3">
        <text>dTTP + H2O = dTMP + diphosphate + H(+)</text>
        <dbReference type="Rhea" id="RHEA:28534"/>
        <dbReference type="ChEBI" id="CHEBI:15377"/>
        <dbReference type="ChEBI" id="CHEBI:15378"/>
        <dbReference type="ChEBI" id="CHEBI:33019"/>
        <dbReference type="ChEBI" id="CHEBI:37568"/>
        <dbReference type="ChEBI" id="CHEBI:63528"/>
        <dbReference type="EC" id="3.6.1.9"/>
    </reaction>
</comment>
<sequence>MILASQSPRRRELLAEAGFELTIAPADIDETRRPGEKPVDLVLRLAAEKAEAARANLSHVPADGFLVAADTIVWMGDEALGKPRDASDAARMLRELSGHTHEVSTGVCAMRLSPDGSELSRAHFVETTDVTFWELTDREIEAYVATGEPLDKAGAYGIQGAGRLLVRGIEGDYPNVVGLPIARLVRELGRLVCDERDLIADAIRIGGAHA</sequence>
<dbReference type="RefSeq" id="WP_289510991.1">
    <property type="nucleotide sequence ID" value="NZ_JAUDEA010000005.1"/>
</dbReference>
<comment type="cofactor">
    <cofactor evidence="1 3">
        <name>a divalent metal cation</name>
        <dbReference type="ChEBI" id="CHEBI:60240"/>
    </cofactor>
</comment>
<proteinExistence type="inferred from homology"/>
<evidence type="ECO:0000313" key="5">
    <source>
        <dbReference type="Proteomes" id="UP001529256"/>
    </source>
</evidence>
<dbReference type="EMBL" id="JAUDEA010000005">
    <property type="protein sequence ID" value="MDM8270894.1"/>
    <property type="molecule type" value="Genomic_DNA"/>
</dbReference>
<feature type="active site" description="Proton acceptor" evidence="3">
    <location>
        <position position="70"/>
    </location>
</feature>
<dbReference type="InterPro" id="IPR003697">
    <property type="entry name" value="Maf-like"/>
</dbReference>
<feature type="site" description="Important for substrate specificity" evidence="3">
    <location>
        <position position="71"/>
    </location>
</feature>
<feature type="site" description="Important for substrate specificity" evidence="3">
    <location>
        <position position="9"/>
    </location>
</feature>
<dbReference type="InterPro" id="IPR029001">
    <property type="entry name" value="ITPase-like_fam"/>
</dbReference>
<feature type="site" description="Important for substrate specificity" evidence="3">
    <location>
        <position position="159"/>
    </location>
</feature>
<dbReference type="Proteomes" id="UP001529256">
    <property type="component" value="Unassembled WGS sequence"/>
</dbReference>
<dbReference type="HAMAP" id="MF_00528">
    <property type="entry name" value="Maf"/>
    <property type="match status" value="1"/>
</dbReference>
<comment type="caution">
    <text evidence="3">Lacks conserved residue(s) required for the propagation of feature annotation.</text>
</comment>
<dbReference type="NCBIfam" id="TIGR00172">
    <property type="entry name" value="maf"/>
    <property type="match status" value="1"/>
</dbReference>
<organism evidence="4 5">
    <name type="scientific">Thermophilibacter provencensis</name>
    <dbReference type="NCBI Taxonomy" id="1852386"/>
    <lineage>
        <taxon>Bacteria</taxon>
        <taxon>Bacillati</taxon>
        <taxon>Actinomycetota</taxon>
        <taxon>Coriobacteriia</taxon>
        <taxon>Coriobacteriales</taxon>
        <taxon>Atopobiaceae</taxon>
        <taxon>Thermophilibacter</taxon>
    </lineage>
</organism>
<evidence type="ECO:0000256" key="2">
    <source>
        <dbReference type="ARBA" id="ARBA00022801"/>
    </source>
</evidence>
<dbReference type="EC" id="3.6.1.9" evidence="3"/>
<comment type="subcellular location">
    <subcellularLocation>
        <location evidence="3">Cytoplasm</location>
    </subcellularLocation>
</comment>
<dbReference type="SUPFAM" id="SSF52972">
    <property type="entry name" value="ITPase-like"/>
    <property type="match status" value="1"/>
</dbReference>
<comment type="caution">
    <text evidence="4">The sequence shown here is derived from an EMBL/GenBank/DDBJ whole genome shotgun (WGS) entry which is preliminary data.</text>
</comment>
<name>A0ABT7V4J1_9ACTN</name>
<keyword evidence="5" id="KW-1185">Reference proteome</keyword>